<keyword evidence="2" id="KW-0812">Transmembrane</keyword>
<dbReference type="EMBL" id="JAUHPV010000002">
    <property type="protein sequence ID" value="MDN4472293.1"/>
    <property type="molecule type" value="Genomic_DNA"/>
</dbReference>
<protein>
    <recommendedName>
        <fullName evidence="3">LppM domain-containing protein</fullName>
    </recommendedName>
</protein>
<gene>
    <name evidence="4" type="ORF">QQX04_04730</name>
</gene>
<proteinExistence type="predicted"/>
<dbReference type="InterPro" id="IPR053807">
    <property type="entry name" value="LppM"/>
</dbReference>
<feature type="region of interest" description="Disordered" evidence="1">
    <location>
        <begin position="283"/>
        <end position="319"/>
    </location>
</feature>
<sequence>MITHRSVSRPHRLPRLAAAAVSVLALAGCIRLDSSTEISGDDTFSQQLIVAFAPDIADQLGGGLAAGLGGSAGPLPDQGGSDDGLPGGMMLNEFDPSDLYDQIAGTEEFQALEDEYPDQVALEPYDDGELVGVEVTLTDLPLDLYAEAAETAGAAFGLGGGITHEDGRFVVTIPADEARDPSALGLNAGNLTLLANAVDVSVAFTFPGLVTEAPPGTAEGRTVTLGIAELMTPDEIRIVASDADQIYWTPILTWGGIILAALVIVGGATFLVIQDVRARRRSHLPTPDATHERRIGTLGPEEPEVAPESPPDEEQPPRI</sequence>
<evidence type="ECO:0000256" key="2">
    <source>
        <dbReference type="SAM" id="Phobius"/>
    </source>
</evidence>
<evidence type="ECO:0000313" key="4">
    <source>
        <dbReference type="EMBL" id="MDN4472293.1"/>
    </source>
</evidence>
<keyword evidence="2" id="KW-1133">Transmembrane helix</keyword>
<keyword evidence="2" id="KW-0472">Membrane</keyword>
<dbReference type="RefSeq" id="WP_301126731.1">
    <property type="nucleotide sequence ID" value="NZ_JAUHPV010000002.1"/>
</dbReference>
<comment type="caution">
    <text evidence="4">The sequence shown here is derived from an EMBL/GenBank/DDBJ whole genome shotgun (WGS) entry which is preliminary data.</text>
</comment>
<feature type="compositionally biased region" description="Acidic residues" evidence="1">
    <location>
        <begin position="301"/>
        <end position="319"/>
    </location>
</feature>
<evidence type="ECO:0000256" key="1">
    <source>
        <dbReference type="SAM" id="MobiDB-lite"/>
    </source>
</evidence>
<feature type="transmembrane region" description="Helical" evidence="2">
    <location>
        <begin position="251"/>
        <end position="273"/>
    </location>
</feature>
<reference evidence="4" key="1">
    <citation type="submission" date="2023-06" db="EMBL/GenBank/DDBJ databases">
        <title>SYSU T00b26.</title>
        <authorList>
            <person name="Gao L."/>
            <person name="Fang B.-Z."/>
            <person name="Li W.-J."/>
        </authorList>
    </citation>
    <scope>NUCLEOTIDE SEQUENCE</scope>
    <source>
        <strain evidence="4">SYSU T00b26</strain>
    </source>
</reference>
<dbReference type="Proteomes" id="UP001172738">
    <property type="component" value="Unassembled WGS sequence"/>
</dbReference>
<organism evidence="4 5">
    <name type="scientific">Demequina zhanjiangensis</name>
    <dbReference type="NCBI Taxonomy" id="3051659"/>
    <lineage>
        <taxon>Bacteria</taxon>
        <taxon>Bacillati</taxon>
        <taxon>Actinomycetota</taxon>
        <taxon>Actinomycetes</taxon>
        <taxon>Micrococcales</taxon>
        <taxon>Demequinaceae</taxon>
        <taxon>Demequina</taxon>
    </lineage>
</organism>
<dbReference type="PROSITE" id="PS51257">
    <property type="entry name" value="PROKAR_LIPOPROTEIN"/>
    <property type="match status" value="1"/>
</dbReference>
<keyword evidence="5" id="KW-1185">Reference proteome</keyword>
<dbReference type="Pfam" id="PF21946">
    <property type="entry name" value="LppM"/>
    <property type="match status" value="1"/>
</dbReference>
<name>A0ABT8FZQ3_9MICO</name>
<feature type="domain" description="LppM" evidence="3">
    <location>
        <begin position="31"/>
        <end position="224"/>
    </location>
</feature>
<accession>A0ABT8FZQ3</accession>
<evidence type="ECO:0000259" key="3">
    <source>
        <dbReference type="Pfam" id="PF21946"/>
    </source>
</evidence>
<evidence type="ECO:0000313" key="5">
    <source>
        <dbReference type="Proteomes" id="UP001172738"/>
    </source>
</evidence>